<gene>
    <name evidence="5" type="ORF">OTI717_LOCUS38247</name>
</gene>
<dbReference type="AlphaFoldDB" id="A0A820AZR3"/>
<dbReference type="PANTHER" id="PTHR45527:SF1">
    <property type="entry name" value="FATTY ACID SYNTHASE"/>
    <property type="match status" value="1"/>
</dbReference>
<dbReference type="PANTHER" id="PTHR45527">
    <property type="entry name" value="NONRIBOSOMAL PEPTIDE SYNTHETASE"/>
    <property type="match status" value="1"/>
</dbReference>
<reference evidence="5" key="1">
    <citation type="submission" date="2021-02" db="EMBL/GenBank/DDBJ databases">
        <authorList>
            <person name="Nowell W R."/>
        </authorList>
    </citation>
    <scope>NUCLEOTIDE SEQUENCE</scope>
</reference>
<evidence type="ECO:0000256" key="1">
    <source>
        <dbReference type="ARBA" id="ARBA00022450"/>
    </source>
</evidence>
<dbReference type="InterPro" id="IPR001242">
    <property type="entry name" value="Condensation_dom"/>
</dbReference>
<dbReference type="InterPro" id="IPR023213">
    <property type="entry name" value="CAT-like_dom_sf"/>
</dbReference>
<dbReference type="InterPro" id="IPR000873">
    <property type="entry name" value="AMP-dep_synth/lig_dom"/>
</dbReference>
<dbReference type="SUPFAM" id="SSF56801">
    <property type="entry name" value="Acetyl-CoA synthetase-like"/>
    <property type="match status" value="1"/>
</dbReference>
<feature type="domain" description="AMP-dependent synthetase/ligase" evidence="3">
    <location>
        <begin position="465"/>
        <end position="537"/>
    </location>
</feature>
<dbReference type="GO" id="GO:0005829">
    <property type="term" value="C:cytosol"/>
    <property type="evidence" value="ECO:0007669"/>
    <property type="project" value="TreeGrafter"/>
</dbReference>
<feature type="non-terminal residue" evidence="5">
    <location>
        <position position="537"/>
    </location>
</feature>
<name>A0A820AZR3_9BILA</name>
<proteinExistence type="predicted"/>
<dbReference type="Gene3D" id="3.30.559.10">
    <property type="entry name" value="Chloramphenicol acetyltransferase-like domain"/>
    <property type="match status" value="1"/>
</dbReference>
<dbReference type="EMBL" id="CAJOAX010020166">
    <property type="protein sequence ID" value="CAF4193200.1"/>
    <property type="molecule type" value="Genomic_DNA"/>
</dbReference>
<evidence type="ECO:0000313" key="5">
    <source>
        <dbReference type="EMBL" id="CAF4193200.1"/>
    </source>
</evidence>
<evidence type="ECO:0008006" key="7">
    <source>
        <dbReference type="Google" id="ProtNLM"/>
    </source>
</evidence>
<dbReference type="GO" id="GO:0044550">
    <property type="term" value="P:secondary metabolite biosynthetic process"/>
    <property type="evidence" value="ECO:0007669"/>
    <property type="project" value="TreeGrafter"/>
</dbReference>
<organism evidence="5 6">
    <name type="scientific">Rotaria sordida</name>
    <dbReference type="NCBI Taxonomy" id="392033"/>
    <lineage>
        <taxon>Eukaryota</taxon>
        <taxon>Metazoa</taxon>
        <taxon>Spiralia</taxon>
        <taxon>Gnathifera</taxon>
        <taxon>Rotifera</taxon>
        <taxon>Eurotatoria</taxon>
        <taxon>Bdelloidea</taxon>
        <taxon>Philodinida</taxon>
        <taxon>Philodinidae</taxon>
        <taxon>Rotaria</taxon>
    </lineage>
</organism>
<keyword evidence="1" id="KW-0596">Phosphopantetheine</keyword>
<evidence type="ECO:0000256" key="2">
    <source>
        <dbReference type="ARBA" id="ARBA00022553"/>
    </source>
</evidence>
<dbReference type="GO" id="GO:0043041">
    <property type="term" value="P:amino acid activation for nonribosomal peptide biosynthetic process"/>
    <property type="evidence" value="ECO:0007669"/>
    <property type="project" value="TreeGrafter"/>
</dbReference>
<accession>A0A820AZR3</accession>
<protein>
    <recommendedName>
        <fullName evidence="7">Condensation domain-containing protein</fullName>
    </recommendedName>
</protein>
<evidence type="ECO:0000313" key="6">
    <source>
        <dbReference type="Proteomes" id="UP000663823"/>
    </source>
</evidence>
<keyword evidence="2" id="KW-0597">Phosphoprotein</keyword>
<dbReference type="Gene3D" id="3.40.50.980">
    <property type="match status" value="2"/>
</dbReference>
<feature type="domain" description="Condensation" evidence="4">
    <location>
        <begin position="6"/>
        <end position="424"/>
    </location>
</feature>
<dbReference type="SUPFAM" id="SSF52777">
    <property type="entry name" value="CoA-dependent acyltransferases"/>
    <property type="match status" value="2"/>
</dbReference>
<dbReference type="GO" id="GO:0031177">
    <property type="term" value="F:phosphopantetheine binding"/>
    <property type="evidence" value="ECO:0007669"/>
    <property type="project" value="TreeGrafter"/>
</dbReference>
<evidence type="ECO:0000259" key="4">
    <source>
        <dbReference type="Pfam" id="PF00668"/>
    </source>
</evidence>
<dbReference type="Proteomes" id="UP000663823">
    <property type="component" value="Unassembled WGS sequence"/>
</dbReference>
<dbReference type="Pfam" id="PF00501">
    <property type="entry name" value="AMP-binding"/>
    <property type="match status" value="1"/>
</dbReference>
<evidence type="ECO:0000259" key="3">
    <source>
        <dbReference type="Pfam" id="PF00501"/>
    </source>
</evidence>
<sequence length="537" mass="62204">MDEKIRFDKSINEQTSVYNELLIYKLTSATLLSIDRLRQALTYIIDKHEILRTALIYDQDKLIQKILPTSNDLFDLEISCVISDTHLKQIVLNEEANRPLFDLEQGRVFRCHIIRQSFNNNDDNNLKQDDIILFNFHHIAIDGSSIIIFVNDLRQVLTMQALSTNNEDNITYLDFAQYERLEDWSSARQYWNNVLSTLNNSIDQQNSSIRSGKGYTVTFDLDHDLVINLNRFISQSNLTLFQVGLAAFFAFLFKMSNSQQLDLYTGIVVANRPQYQLQNMMGFFVNTLPFCLKIDPYESFTQLCHRIQQLWFDILPHSYLPYQEIVKLNPKLGTSFLRTLFLVETIMDNSEQNIEIDKGTTFNLIDRNLLAGNVAKFDITCTLHEHRQYETISVSVNASLDVYDESTISIMAMRLKNIFDQLFSVSSIYQFSLLLPHEVELIRDLNDNFLDYSQTGCIHWDFTYQTHLHPQKVALVLENGSMTYAELLYYAQQLASYLITTCAVQSGQMVCQLIERSFEMVIGMIGIWMSGGVYTPL</sequence>
<comment type="caution">
    <text evidence="5">The sequence shown here is derived from an EMBL/GenBank/DDBJ whole genome shotgun (WGS) entry which is preliminary data.</text>
</comment>
<dbReference type="GO" id="GO:0003824">
    <property type="term" value="F:catalytic activity"/>
    <property type="evidence" value="ECO:0007669"/>
    <property type="project" value="InterPro"/>
</dbReference>
<dbReference type="Pfam" id="PF00668">
    <property type="entry name" value="Condensation"/>
    <property type="match status" value="1"/>
</dbReference>
<dbReference type="Gene3D" id="3.30.559.30">
    <property type="entry name" value="Nonribosomal peptide synthetase, condensation domain"/>
    <property type="match status" value="1"/>
</dbReference>